<dbReference type="Proteomes" id="UP000236291">
    <property type="component" value="Unassembled WGS sequence"/>
</dbReference>
<evidence type="ECO:0000259" key="1">
    <source>
        <dbReference type="Pfam" id="PF07727"/>
    </source>
</evidence>
<comment type="caution">
    <text evidence="2">The sequence shown here is derived from an EMBL/GenBank/DDBJ whole genome shotgun (WGS) entry which is preliminary data.</text>
</comment>
<evidence type="ECO:0000313" key="2">
    <source>
        <dbReference type="EMBL" id="PNX79093.1"/>
    </source>
</evidence>
<dbReference type="InterPro" id="IPR013103">
    <property type="entry name" value="RVT_2"/>
</dbReference>
<evidence type="ECO:0000313" key="3">
    <source>
        <dbReference type="Proteomes" id="UP000236291"/>
    </source>
</evidence>
<reference evidence="2 3" key="1">
    <citation type="journal article" date="2014" name="Am. J. Bot.">
        <title>Genome assembly and annotation for red clover (Trifolium pratense; Fabaceae).</title>
        <authorList>
            <person name="Istvanek J."/>
            <person name="Jaros M."/>
            <person name="Krenek A."/>
            <person name="Repkova J."/>
        </authorList>
    </citation>
    <scope>NUCLEOTIDE SEQUENCE [LARGE SCALE GENOMIC DNA]</scope>
    <source>
        <strain evidence="3">cv. Tatra</strain>
        <tissue evidence="2">Young leaves</tissue>
    </source>
</reference>
<dbReference type="CDD" id="cd09272">
    <property type="entry name" value="RNase_HI_RT_Ty1"/>
    <property type="match status" value="1"/>
</dbReference>
<feature type="domain" description="Reverse transcriptase Ty1/copia-type" evidence="1">
    <location>
        <begin position="58"/>
        <end position="124"/>
    </location>
</feature>
<accession>A0A2K3LKP0</accession>
<reference evidence="2 3" key="2">
    <citation type="journal article" date="2017" name="Front. Plant Sci.">
        <title>Gene Classification and Mining of Molecular Markers Useful in Red Clover (Trifolium pratense) Breeding.</title>
        <authorList>
            <person name="Istvanek J."/>
            <person name="Dluhosova J."/>
            <person name="Dluhos P."/>
            <person name="Patkova L."/>
            <person name="Nedelnik J."/>
            <person name="Repkova J."/>
        </authorList>
    </citation>
    <scope>NUCLEOTIDE SEQUENCE [LARGE SCALE GENOMIC DNA]</scope>
    <source>
        <strain evidence="3">cv. Tatra</strain>
        <tissue evidence="2">Young leaves</tissue>
    </source>
</reference>
<name>A0A2K3LKP0_TRIPR</name>
<feature type="domain" description="Reverse transcriptase Ty1/copia-type" evidence="1">
    <location>
        <begin position="125"/>
        <end position="267"/>
    </location>
</feature>
<proteinExistence type="predicted"/>
<dbReference type="AlphaFoldDB" id="A0A2K3LKP0"/>
<dbReference type="InterPro" id="IPR043502">
    <property type="entry name" value="DNA/RNA_pol_sf"/>
</dbReference>
<dbReference type="EMBL" id="ASHM01035291">
    <property type="protein sequence ID" value="PNX79093.1"/>
    <property type="molecule type" value="Genomic_DNA"/>
</dbReference>
<dbReference type="PANTHER" id="PTHR11439:SF483">
    <property type="entry name" value="PEPTIDE SYNTHASE GLIP-LIKE, PUTATIVE (AFU_ORTHOLOGUE AFUA_3G12920)-RELATED"/>
    <property type="match status" value="1"/>
</dbReference>
<dbReference type="STRING" id="57577.A0A2K3LKP0"/>
<dbReference type="Pfam" id="PF07727">
    <property type="entry name" value="RVT_2"/>
    <property type="match status" value="2"/>
</dbReference>
<sequence>MIEEVSEAQVNQPVLEVRRSNRPRVLLARLQECEMNSDNQGTIMRCAMKEELDSIENNQTWELVDLPQRKKAIDVKWVYKLKVNSKGEITIYKARLVAKGFLQKEGIDYDEVFAPVTRMETIRLPPGYEVKGQEFKVYKLKNALYGLKQAPRAWNKRIDKFLNEIGFVKCITEHGVYVKKDAAKGLIVICLYVDDLLITGSNESYISEFKSDLRKGFEMTDLGHMTYFLGIEFLRNEQGILMHQTRYASEILKRFEMDKCNVALSPAEPRPDLAYSVGIVSRFMERPKHSHLIADRKSTAGYIFFYGGAPISWCSKKEPVVALSSCEAEYIAASLSTCQAIWLKNLIEEISQDKCETVTLKIDNVFAINLAKNPIAHVRSKHIELRFHYLRKQVNNGNLALIHCRSEEQVADLLTKAMTVQVFEKLRSVMGIEIVDNMN</sequence>
<organism evidence="2 3">
    <name type="scientific">Trifolium pratense</name>
    <name type="common">Red clover</name>
    <dbReference type="NCBI Taxonomy" id="57577"/>
    <lineage>
        <taxon>Eukaryota</taxon>
        <taxon>Viridiplantae</taxon>
        <taxon>Streptophyta</taxon>
        <taxon>Embryophyta</taxon>
        <taxon>Tracheophyta</taxon>
        <taxon>Spermatophyta</taxon>
        <taxon>Magnoliopsida</taxon>
        <taxon>eudicotyledons</taxon>
        <taxon>Gunneridae</taxon>
        <taxon>Pentapetalae</taxon>
        <taxon>rosids</taxon>
        <taxon>fabids</taxon>
        <taxon>Fabales</taxon>
        <taxon>Fabaceae</taxon>
        <taxon>Papilionoideae</taxon>
        <taxon>50 kb inversion clade</taxon>
        <taxon>NPAAA clade</taxon>
        <taxon>Hologalegina</taxon>
        <taxon>IRL clade</taxon>
        <taxon>Trifolieae</taxon>
        <taxon>Trifolium</taxon>
    </lineage>
</organism>
<dbReference type="ExpressionAtlas" id="A0A2K3LKP0">
    <property type="expression patterns" value="baseline"/>
</dbReference>
<protein>
    <submittedName>
        <fullName evidence="2">Putative copia-type polyprotein</fullName>
    </submittedName>
</protein>
<dbReference type="SUPFAM" id="SSF56672">
    <property type="entry name" value="DNA/RNA polymerases"/>
    <property type="match status" value="1"/>
</dbReference>
<gene>
    <name evidence="2" type="ORF">L195_g035076</name>
</gene>
<dbReference type="PANTHER" id="PTHR11439">
    <property type="entry name" value="GAG-POL-RELATED RETROTRANSPOSON"/>
    <property type="match status" value="1"/>
</dbReference>